<sequence>MARIPFGISRLDDQIGGGAPGGSVVLLAGEAGAGAREFLFTSAVMNGLAYNDTDLFDLHYGDVGPAAELPEEVHYVSFTASGNELHREVSLTMDDDIVDAGLQSVRFEDLSPEFFQLSPVPREWYVGHTRAITELGKDAERRDVIEAFADYLDANAENSLVVVDSLTDLVGAQTGDLPFSDIVYALKGLRKAARSWNGLILIHVSQEALTDVQLGNLVTSVDGTIQFEWETGGNERVRTMFVREFRGVLSQLEDDDIIRFETEIHEAGFDVSNVRKIR</sequence>
<comment type="caution">
    <text evidence="3">The sequence shown here is derived from an EMBL/GenBank/DDBJ whole genome shotgun (WGS) entry which is preliminary data.</text>
</comment>
<reference evidence="3 4" key="1">
    <citation type="journal article" date="2019" name="Int. J. Syst. Evol. Microbiol.">
        <title>The Global Catalogue of Microorganisms (GCM) 10K type strain sequencing project: providing services to taxonomists for standard genome sequencing and annotation.</title>
        <authorList>
            <consortium name="The Broad Institute Genomics Platform"/>
            <consortium name="The Broad Institute Genome Sequencing Center for Infectious Disease"/>
            <person name="Wu L."/>
            <person name="Ma J."/>
        </authorList>
    </citation>
    <scope>NUCLEOTIDE SEQUENCE [LARGE SCALE GENOMIC DNA]</scope>
    <source>
        <strain evidence="3 4">JCM 16327</strain>
    </source>
</reference>
<evidence type="ECO:0000256" key="1">
    <source>
        <dbReference type="ARBA" id="ARBA00022741"/>
    </source>
</evidence>
<dbReference type="EMBL" id="BAAADU010000002">
    <property type="protein sequence ID" value="GAA0646748.1"/>
    <property type="molecule type" value="Genomic_DNA"/>
</dbReference>
<name>A0AAV3SZN8_9EURY</name>
<evidence type="ECO:0000256" key="2">
    <source>
        <dbReference type="ARBA" id="ARBA00022840"/>
    </source>
</evidence>
<accession>A0AAV3SZN8</accession>
<organism evidence="3 4">
    <name type="scientific">Salarchaeum japonicum</name>
    <dbReference type="NCBI Taxonomy" id="555573"/>
    <lineage>
        <taxon>Archaea</taxon>
        <taxon>Methanobacteriati</taxon>
        <taxon>Methanobacteriota</taxon>
        <taxon>Stenosarchaea group</taxon>
        <taxon>Halobacteria</taxon>
        <taxon>Halobacteriales</taxon>
        <taxon>Halobacteriaceae</taxon>
    </lineage>
</organism>
<gene>
    <name evidence="3" type="ORF">GCM10009019_06370</name>
</gene>
<dbReference type="PANTHER" id="PTHR43637">
    <property type="entry name" value="UPF0273 PROTEIN TM_0370"/>
    <property type="match status" value="1"/>
</dbReference>
<keyword evidence="1" id="KW-0547">Nucleotide-binding</keyword>
<keyword evidence="4" id="KW-1185">Reference proteome</keyword>
<keyword evidence="2" id="KW-0067">ATP-binding</keyword>
<dbReference type="SUPFAM" id="SSF52540">
    <property type="entry name" value="P-loop containing nucleoside triphosphate hydrolases"/>
    <property type="match status" value="1"/>
</dbReference>
<dbReference type="GO" id="GO:0005524">
    <property type="term" value="F:ATP binding"/>
    <property type="evidence" value="ECO:0007669"/>
    <property type="project" value="UniProtKB-KW"/>
</dbReference>
<dbReference type="GeneID" id="68572245"/>
<dbReference type="RefSeq" id="WP_227261652.1">
    <property type="nucleotide sequence ID" value="NZ_BAAADU010000002.1"/>
</dbReference>
<dbReference type="Proteomes" id="UP001500194">
    <property type="component" value="Unassembled WGS sequence"/>
</dbReference>
<protein>
    <submittedName>
        <fullName evidence="3">HtlC</fullName>
    </submittedName>
</protein>
<dbReference type="PANTHER" id="PTHR43637:SF3">
    <property type="entry name" value="FLAGELLA-RELATED PROTEIN H-RELATED"/>
    <property type="match status" value="1"/>
</dbReference>
<evidence type="ECO:0000313" key="3">
    <source>
        <dbReference type="EMBL" id="GAA0646748.1"/>
    </source>
</evidence>
<proteinExistence type="predicted"/>
<dbReference type="AlphaFoldDB" id="A0AAV3SZN8"/>
<dbReference type="InterPro" id="IPR027417">
    <property type="entry name" value="P-loop_NTPase"/>
</dbReference>
<evidence type="ECO:0000313" key="4">
    <source>
        <dbReference type="Proteomes" id="UP001500194"/>
    </source>
</evidence>
<dbReference type="Gene3D" id="3.40.50.300">
    <property type="entry name" value="P-loop containing nucleotide triphosphate hydrolases"/>
    <property type="match status" value="1"/>
</dbReference>